<comment type="caution">
    <text evidence="4">The sequence shown here is derived from an EMBL/GenBank/DDBJ whole genome shotgun (WGS) entry which is preliminary data.</text>
</comment>
<keyword evidence="2" id="KW-0732">Signal</keyword>
<feature type="domain" description="NTP pyrophosphohydrolase MazG-like" evidence="3">
    <location>
        <begin position="108"/>
        <end position="187"/>
    </location>
</feature>
<feature type="region of interest" description="Disordered" evidence="1">
    <location>
        <begin position="289"/>
        <end position="330"/>
    </location>
</feature>
<dbReference type="Gene3D" id="1.10.287.1080">
    <property type="entry name" value="MazG-like"/>
    <property type="match status" value="2"/>
</dbReference>
<dbReference type="CDD" id="cd11528">
    <property type="entry name" value="NTP-PPase_MazG_Nterm"/>
    <property type="match status" value="1"/>
</dbReference>
<dbReference type="PANTHER" id="PTHR30522">
    <property type="entry name" value="NUCLEOSIDE TRIPHOSPHATE PYROPHOSPHOHYDROLASE"/>
    <property type="match status" value="1"/>
</dbReference>
<protein>
    <submittedName>
        <fullName evidence="4">MazG family protein</fullName>
    </submittedName>
</protein>
<keyword evidence="5" id="KW-1185">Reference proteome</keyword>
<dbReference type="RefSeq" id="WP_169396494.1">
    <property type="nucleotide sequence ID" value="NZ_BAAAJH010000044.1"/>
</dbReference>
<evidence type="ECO:0000313" key="4">
    <source>
        <dbReference type="EMBL" id="NMH78424.1"/>
    </source>
</evidence>
<dbReference type="NCBIfam" id="TIGR00444">
    <property type="entry name" value="mazG"/>
    <property type="match status" value="1"/>
</dbReference>
<dbReference type="Proteomes" id="UP001296706">
    <property type="component" value="Unassembled WGS sequence"/>
</dbReference>
<dbReference type="InterPro" id="IPR048015">
    <property type="entry name" value="NTP-PPase_MazG-like_N"/>
</dbReference>
<accession>A0ABX1RG56</accession>
<organism evidence="4 5">
    <name type="scientific">Pseudonocardia xinjiangensis</name>
    <dbReference type="NCBI Taxonomy" id="75289"/>
    <lineage>
        <taxon>Bacteria</taxon>
        <taxon>Bacillati</taxon>
        <taxon>Actinomycetota</taxon>
        <taxon>Actinomycetes</taxon>
        <taxon>Pseudonocardiales</taxon>
        <taxon>Pseudonocardiaceae</taxon>
        <taxon>Pseudonocardia</taxon>
    </lineage>
</organism>
<feature type="signal peptide" evidence="2">
    <location>
        <begin position="1"/>
        <end position="19"/>
    </location>
</feature>
<gene>
    <name evidence="4" type="ORF">HF577_15180</name>
</gene>
<dbReference type="PANTHER" id="PTHR30522:SF0">
    <property type="entry name" value="NUCLEOSIDE TRIPHOSPHATE PYROPHOSPHOHYDROLASE"/>
    <property type="match status" value="1"/>
</dbReference>
<evidence type="ECO:0000256" key="2">
    <source>
        <dbReference type="SAM" id="SignalP"/>
    </source>
</evidence>
<evidence type="ECO:0000313" key="5">
    <source>
        <dbReference type="Proteomes" id="UP001296706"/>
    </source>
</evidence>
<dbReference type="SUPFAM" id="SSF101386">
    <property type="entry name" value="all-alpha NTP pyrophosphatases"/>
    <property type="match status" value="1"/>
</dbReference>
<dbReference type="InterPro" id="IPR011551">
    <property type="entry name" value="NTP_PyrPHydrolase_MazG"/>
</dbReference>
<evidence type="ECO:0000259" key="3">
    <source>
        <dbReference type="Pfam" id="PF03819"/>
    </source>
</evidence>
<sequence length="330" mass="34336">MASRTVVVLSARTPNAVPAAALPALRAAAVVVADASVSDEVAAAAGASRGEDVPDGGVLLTTHDAHPMLAVADTVIRAPEVPGAALLDAVAVMDRLRSPGGCPWDAEQTHASLLQYLVEECYELYEAIEDGDRDAMREELGDVLLQVLFHARIAAEPGLTGEAAPFDIDDVAADLVAKLVGRHPHVFAGTETIDTAQGQEHRWEELKRAEKRRESSVDGVPLGQPAVALAAKLTSRTARAGLPAELLPAGPGVGEQLFAAAAAAKLAGIDPEAELRGAARRFADDVRAAERGAAAAGADPHSLDTAAWERHWPRRPGRSSRGTDGDPTTA</sequence>
<feature type="compositionally biased region" description="Polar residues" evidence="1">
    <location>
        <begin position="320"/>
        <end position="330"/>
    </location>
</feature>
<dbReference type="InterPro" id="IPR004518">
    <property type="entry name" value="MazG-like_dom"/>
</dbReference>
<name>A0ABX1RG56_9PSEU</name>
<feature type="chain" id="PRO_5047425966" evidence="2">
    <location>
        <begin position="20"/>
        <end position="330"/>
    </location>
</feature>
<evidence type="ECO:0000256" key="1">
    <source>
        <dbReference type="SAM" id="MobiDB-lite"/>
    </source>
</evidence>
<dbReference type="EMBL" id="JAAXKY010000043">
    <property type="protein sequence ID" value="NMH78424.1"/>
    <property type="molecule type" value="Genomic_DNA"/>
</dbReference>
<reference evidence="4 5" key="1">
    <citation type="submission" date="2020-04" db="EMBL/GenBank/DDBJ databases">
        <authorList>
            <person name="Klaysubun C."/>
            <person name="Duangmal K."/>
            <person name="Lipun K."/>
        </authorList>
    </citation>
    <scope>NUCLEOTIDE SEQUENCE [LARGE SCALE GENOMIC DNA]</scope>
    <source>
        <strain evidence="4 5">JCM 11839</strain>
    </source>
</reference>
<proteinExistence type="predicted"/>
<dbReference type="Pfam" id="PF03819">
    <property type="entry name" value="MazG"/>
    <property type="match status" value="1"/>
</dbReference>